<evidence type="ECO:0000313" key="1">
    <source>
        <dbReference type="EMBL" id="CAB3994933.1"/>
    </source>
</evidence>
<accession>A0A6S7GT30</accession>
<name>A0A6S7GT30_PARCT</name>
<reference evidence="1" key="1">
    <citation type="submission" date="2020-04" db="EMBL/GenBank/DDBJ databases">
        <authorList>
            <person name="Alioto T."/>
            <person name="Alioto T."/>
            <person name="Gomez Garrido J."/>
        </authorList>
    </citation>
    <scope>NUCLEOTIDE SEQUENCE</scope>
    <source>
        <strain evidence="1">A484AB</strain>
    </source>
</reference>
<dbReference type="OrthoDB" id="5969991at2759"/>
<evidence type="ECO:0000313" key="2">
    <source>
        <dbReference type="Proteomes" id="UP001152795"/>
    </source>
</evidence>
<gene>
    <name evidence="1" type="ORF">PACLA_8A084538</name>
</gene>
<dbReference type="Proteomes" id="UP001152795">
    <property type="component" value="Unassembled WGS sequence"/>
</dbReference>
<proteinExistence type="predicted"/>
<keyword evidence="2" id="KW-1185">Reference proteome</keyword>
<dbReference type="EMBL" id="CACRXK020002568">
    <property type="protein sequence ID" value="CAB3994933.1"/>
    <property type="molecule type" value="Genomic_DNA"/>
</dbReference>
<sequence>MAARNRLYIPNLEEFFRDFLQLIRQCNNCIQENSNGGLALFLGRCLEEYQRSLHVMYSRLRDYRNNTPDLLNDFEQILDVVSRIKGNLELLYSDDFGEEFPANNALCMTVNNGLVGEPRYELTQDQIQILRGELGFRWVDIAAILGISSRTLNHRRHKFGMSVGQDYNFSNISTEELNRVVSEILILTPQSGLSLVRGALRS</sequence>
<organism evidence="1 2">
    <name type="scientific">Paramuricea clavata</name>
    <name type="common">Red gorgonian</name>
    <name type="synonym">Violescent sea-whip</name>
    <dbReference type="NCBI Taxonomy" id="317549"/>
    <lineage>
        <taxon>Eukaryota</taxon>
        <taxon>Metazoa</taxon>
        <taxon>Cnidaria</taxon>
        <taxon>Anthozoa</taxon>
        <taxon>Octocorallia</taxon>
        <taxon>Malacalcyonacea</taxon>
        <taxon>Plexauridae</taxon>
        <taxon>Paramuricea</taxon>
    </lineage>
</organism>
<dbReference type="AlphaFoldDB" id="A0A6S7GT30"/>
<comment type="caution">
    <text evidence="1">The sequence shown here is derived from an EMBL/GenBank/DDBJ whole genome shotgun (WGS) entry which is preliminary data.</text>
</comment>
<protein>
    <submittedName>
        <fullName evidence="1">Uncharacterized protein</fullName>
    </submittedName>
</protein>